<evidence type="ECO:0000256" key="1">
    <source>
        <dbReference type="ARBA" id="ARBA00010617"/>
    </source>
</evidence>
<keyword evidence="2" id="KW-0408">Iron</keyword>
<keyword evidence="2" id="KW-0503">Monooxygenase</keyword>
<organism evidence="3 4">
    <name type="scientific">Actinomadura adrarensis</name>
    <dbReference type="NCBI Taxonomy" id="1819600"/>
    <lineage>
        <taxon>Bacteria</taxon>
        <taxon>Bacillati</taxon>
        <taxon>Actinomycetota</taxon>
        <taxon>Actinomycetes</taxon>
        <taxon>Streptosporangiales</taxon>
        <taxon>Thermomonosporaceae</taxon>
        <taxon>Actinomadura</taxon>
    </lineage>
</organism>
<evidence type="ECO:0000256" key="2">
    <source>
        <dbReference type="RuleBase" id="RU000461"/>
    </source>
</evidence>
<keyword evidence="2" id="KW-0479">Metal-binding</keyword>
<accession>A0ABW3CIJ1</accession>
<feature type="non-terminal residue" evidence="3">
    <location>
        <position position="1"/>
    </location>
</feature>
<gene>
    <name evidence="3" type="ORF">ACFQ07_19210</name>
</gene>
<evidence type="ECO:0000313" key="3">
    <source>
        <dbReference type="EMBL" id="MFD0854376.1"/>
    </source>
</evidence>
<keyword evidence="4" id="KW-1185">Reference proteome</keyword>
<dbReference type="SUPFAM" id="SSF48264">
    <property type="entry name" value="Cytochrome P450"/>
    <property type="match status" value="1"/>
</dbReference>
<dbReference type="InterPro" id="IPR036396">
    <property type="entry name" value="Cyt_P450_sf"/>
</dbReference>
<sequence>LTEDPSAVPVAVEEMLRWVSPIKNMARTATRDTVLAGREISEGDKLLLLYPSANRDAAVFEDPDVFDVTRHPNEHLAFGNGPHFCLGNSLARLELQVMIHKLLARLPDLEPVSAEEPAYRPANFVSGYESMPVRFTPTAPVN</sequence>
<keyword evidence="2" id="KW-0349">Heme</keyword>
<dbReference type="Pfam" id="PF00067">
    <property type="entry name" value="p450"/>
    <property type="match status" value="1"/>
</dbReference>
<dbReference type="InterPro" id="IPR002397">
    <property type="entry name" value="Cyt_P450_B"/>
</dbReference>
<reference evidence="4" key="1">
    <citation type="journal article" date="2019" name="Int. J. Syst. Evol. Microbiol.">
        <title>The Global Catalogue of Microorganisms (GCM) 10K type strain sequencing project: providing services to taxonomists for standard genome sequencing and annotation.</title>
        <authorList>
            <consortium name="The Broad Institute Genomics Platform"/>
            <consortium name="The Broad Institute Genome Sequencing Center for Infectious Disease"/>
            <person name="Wu L."/>
            <person name="Ma J."/>
        </authorList>
    </citation>
    <scope>NUCLEOTIDE SEQUENCE [LARGE SCALE GENOMIC DNA]</scope>
    <source>
        <strain evidence="4">JCM 31696</strain>
    </source>
</reference>
<dbReference type="PANTHER" id="PTHR46696:SF4">
    <property type="entry name" value="BIOTIN BIOSYNTHESIS CYTOCHROME P450"/>
    <property type="match status" value="1"/>
</dbReference>
<proteinExistence type="inferred from homology"/>
<dbReference type="InterPro" id="IPR001128">
    <property type="entry name" value="Cyt_P450"/>
</dbReference>
<dbReference type="EMBL" id="JBHTIR010002892">
    <property type="protein sequence ID" value="MFD0854376.1"/>
    <property type="molecule type" value="Genomic_DNA"/>
</dbReference>
<dbReference type="PRINTS" id="PR00359">
    <property type="entry name" value="BP450"/>
</dbReference>
<dbReference type="Proteomes" id="UP001597083">
    <property type="component" value="Unassembled WGS sequence"/>
</dbReference>
<dbReference type="Gene3D" id="1.10.630.10">
    <property type="entry name" value="Cytochrome P450"/>
    <property type="match status" value="1"/>
</dbReference>
<comment type="similarity">
    <text evidence="1 2">Belongs to the cytochrome P450 family.</text>
</comment>
<keyword evidence="2" id="KW-0560">Oxidoreductase</keyword>
<dbReference type="PROSITE" id="PS00086">
    <property type="entry name" value="CYTOCHROME_P450"/>
    <property type="match status" value="1"/>
</dbReference>
<protein>
    <submittedName>
        <fullName evidence="3">Cytochrome P450</fullName>
    </submittedName>
</protein>
<comment type="caution">
    <text evidence="3">The sequence shown here is derived from an EMBL/GenBank/DDBJ whole genome shotgun (WGS) entry which is preliminary data.</text>
</comment>
<name>A0ABW3CIJ1_9ACTN</name>
<dbReference type="PANTHER" id="PTHR46696">
    <property type="entry name" value="P450, PUTATIVE (EUROFUNG)-RELATED"/>
    <property type="match status" value="1"/>
</dbReference>
<dbReference type="InterPro" id="IPR017972">
    <property type="entry name" value="Cyt_P450_CS"/>
</dbReference>
<evidence type="ECO:0000313" key="4">
    <source>
        <dbReference type="Proteomes" id="UP001597083"/>
    </source>
</evidence>